<dbReference type="EMBL" id="JAAALK010000289">
    <property type="protein sequence ID" value="KAG8050222.1"/>
    <property type="molecule type" value="Genomic_DNA"/>
</dbReference>
<reference evidence="1" key="1">
    <citation type="journal article" date="2021" name="bioRxiv">
        <title>Whole Genome Assembly and Annotation of Northern Wild Rice, Zizania palustris L., Supports a Whole Genome Duplication in the Zizania Genus.</title>
        <authorList>
            <person name="Haas M."/>
            <person name="Kono T."/>
            <person name="Macchietto M."/>
            <person name="Millas R."/>
            <person name="McGilp L."/>
            <person name="Shao M."/>
            <person name="Duquette J."/>
            <person name="Hirsch C.N."/>
            <person name="Kimball J."/>
        </authorList>
    </citation>
    <scope>NUCLEOTIDE SEQUENCE</scope>
    <source>
        <tissue evidence="1">Fresh leaf tissue</tissue>
    </source>
</reference>
<name>A0A8J5UYQ2_ZIZPA</name>
<comment type="caution">
    <text evidence="1">The sequence shown here is derived from an EMBL/GenBank/DDBJ whole genome shotgun (WGS) entry which is preliminary data.</text>
</comment>
<reference evidence="1" key="2">
    <citation type="submission" date="2021-02" db="EMBL/GenBank/DDBJ databases">
        <authorList>
            <person name="Kimball J.A."/>
            <person name="Haas M.W."/>
            <person name="Macchietto M."/>
            <person name="Kono T."/>
            <person name="Duquette J."/>
            <person name="Shao M."/>
        </authorList>
    </citation>
    <scope>NUCLEOTIDE SEQUENCE</scope>
    <source>
        <tissue evidence="1">Fresh leaf tissue</tissue>
    </source>
</reference>
<protein>
    <submittedName>
        <fullName evidence="1">Uncharacterized protein</fullName>
    </submittedName>
</protein>
<evidence type="ECO:0000313" key="1">
    <source>
        <dbReference type="EMBL" id="KAG8050222.1"/>
    </source>
</evidence>
<accession>A0A8J5UYQ2</accession>
<proteinExistence type="predicted"/>
<sequence>MLSPLPFPGPGHVPPLCPVPSLLPGEGHVLPPLRPGQGLREARLWEERPGQRLREERHGRWMRDARSVRRGLVPCAARLRFLRRRVPSEVEDEKTTVRRKKPTGKS</sequence>
<gene>
    <name evidence="1" type="ORF">GUJ93_ZPchr0009g1683</name>
</gene>
<evidence type="ECO:0000313" key="2">
    <source>
        <dbReference type="Proteomes" id="UP000729402"/>
    </source>
</evidence>
<keyword evidence="2" id="KW-1185">Reference proteome</keyword>
<dbReference type="AlphaFoldDB" id="A0A8J5UYQ2"/>
<dbReference type="Proteomes" id="UP000729402">
    <property type="component" value="Unassembled WGS sequence"/>
</dbReference>
<organism evidence="1 2">
    <name type="scientific">Zizania palustris</name>
    <name type="common">Northern wild rice</name>
    <dbReference type="NCBI Taxonomy" id="103762"/>
    <lineage>
        <taxon>Eukaryota</taxon>
        <taxon>Viridiplantae</taxon>
        <taxon>Streptophyta</taxon>
        <taxon>Embryophyta</taxon>
        <taxon>Tracheophyta</taxon>
        <taxon>Spermatophyta</taxon>
        <taxon>Magnoliopsida</taxon>
        <taxon>Liliopsida</taxon>
        <taxon>Poales</taxon>
        <taxon>Poaceae</taxon>
        <taxon>BOP clade</taxon>
        <taxon>Oryzoideae</taxon>
        <taxon>Oryzeae</taxon>
        <taxon>Zizaniinae</taxon>
        <taxon>Zizania</taxon>
    </lineage>
</organism>